<dbReference type="SUPFAM" id="SSF52091">
    <property type="entry name" value="SpoIIaa-like"/>
    <property type="match status" value="1"/>
</dbReference>
<accession>A0A021VY38</accession>
<gene>
    <name evidence="2" type="ORF">N866_02055</name>
</gene>
<organism evidence="2 3">
    <name type="scientific">Actinotalea ferrariae CF5-4</name>
    <dbReference type="NCBI Taxonomy" id="948458"/>
    <lineage>
        <taxon>Bacteria</taxon>
        <taxon>Bacillati</taxon>
        <taxon>Actinomycetota</taxon>
        <taxon>Actinomycetes</taxon>
        <taxon>Micrococcales</taxon>
        <taxon>Cellulomonadaceae</taxon>
        <taxon>Actinotalea</taxon>
    </lineage>
</organism>
<dbReference type="AlphaFoldDB" id="A0A021VY38"/>
<proteinExistence type="predicted"/>
<dbReference type="OrthoDB" id="5145734at2"/>
<feature type="domain" description="STAS" evidence="1">
    <location>
        <begin position="11"/>
        <end position="114"/>
    </location>
</feature>
<dbReference type="InterPro" id="IPR036513">
    <property type="entry name" value="STAS_dom_sf"/>
</dbReference>
<name>A0A021VY38_9CELL</name>
<reference evidence="2 3" key="1">
    <citation type="submission" date="2014-01" db="EMBL/GenBank/DDBJ databases">
        <title>Actinotalea ferrariae CF5-4.</title>
        <authorList>
            <person name="Chen F."/>
            <person name="Li Y."/>
            <person name="Wang G."/>
        </authorList>
    </citation>
    <scope>NUCLEOTIDE SEQUENCE [LARGE SCALE GENOMIC DNA]</scope>
    <source>
        <strain evidence="2 3">CF5-4</strain>
    </source>
</reference>
<keyword evidence="3" id="KW-1185">Reference proteome</keyword>
<dbReference type="InterPro" id="IPR002645">
    <property type="entry name" value="STAS_dom"/>
</dbReference>
<dbReference type="RefSeq" id="WP_034222017.1">
    <property type="nucleotide sequence ID" value="NZ_AXCW01000012.1"/>
</dbReference>
<comment type="caution">
    <text evidence="2">The sequence shown here is derived from an EMBL/GenBank/DDBJ whole genome shotgun (WGS) entry which is preliminary data.</text>
</comment>
<dbReference type="InterPro" id="IPR058548">
    <property type="entry name" value="MlaB-like_STAS"/>
</dbReference>
<evidence type="ECO:0000313" key="2">
    <source>
        <dbReference type="EMBL" id="EYR64910.1"/>
    </source>
</evidence>
<dbReference type="Proteomes" id="UP000019753">
    <property type="component" value="Unassembled WGS sequence"/>
</dbReference>
<sequence length="114" mass="12029">MADWTRSGSVGGITVTETPEATVAHLWGEIDDALRQQAGTVLARALDRNLPVVLDTGRVEFIDSAGIAFLIQLCTIGREEGLTVTLQDPPPVVSEVIEILGLTELFGGPTSVTA</sequence>
<dbReference type="Pfam" id="PF13466">
    <property type="entry name" value="STAS_2"/>
    <property type="match status" value="1"/>
</dbReference>
<evidence type="ECO:0000259" key="1">
    <source>
        <dbReference type="PROSITE" id="PS50801"/>
    </source>
</evidence>
<protein>
    <submittedName>
        <fullName evidence="2">Anti-sigma factor antagonist</fullName>
    </submittedName>
</protein>
<dbReference type="EMBL" id="AXCW01000012">
    <property type="protein sequence ID" value="EYR64910.1"/>
    <property type="molecule type" value="Genomic_DNA"/>
</dbReference>
<dbReference type="PROSITE" id="PS50801">
    <property type="entry name" value="STAS"/>
    <property type="match status" value="1"/>
</dbReference>
<evidence type="ECO:0000313" key="3">
    <source>
        <dbReference type="Proteomes" id="UP000019753"/>
    </source>
</evidence>
<dbReference type="CDD" id="cd07043">
    <property type="entry name" value="STAS_anti-anti-sigma_factors"/>
    <property type="match status" value="1"/>
</dbReference>
<dbReference type="Gene3D" id="3.30.750.24">
    <property type="entry name" value="STAS domain"/>
    <property type="match status" value="1"/>
</dbReference>